<gene>
    <name evidence="1" type="ORF">TCM_009395</name>
</gene>
<dbReference type="Proteomes" id="UP000026915">
    <property type="component" value="Chromosome 2"/>
</dbReference>
<accession>A0A061ECK5</accession>
<dbReference type="HOGENOM" id="CLU_2762951_0_0_1"/>
<evidence type="ECO:0000313" key="2">
    <source>
        <dbReference type="Proteomes" id="UP000026915"/>
    </source>
</evidence>
<sequence length="70" mass="8626">MLIAFIDFLLHKNKIYKKKKKKLQLRMKRRVGTITFHYSRSKRFPLPHATRQIHNIQHVWNTVFNVHLLF</sequence>
<name>A0A061ECK5_THECC</name>
<keyword evidence="2" id="KW-1185">Reference proteome</keyword>
<protein>
    <submittedName>
        <fullName evidence="1">Uncharacterized protein</fullName>
    </submittedName>
</protein>
<dbReference type="Gramene" id="EOY00029">
    <property type="protein sequence ID" value="EOY00029"/>
    <property type="gene ID" value="TCM_009395"/>
</dbReference>
<reference evidence="1 2" key="1">
    <citation type="journal article" date="2013" name="Genome Biol.">
        <title>The genome sequence of the most widely cultivated cacao type and its use to identify candidate genes regulating pod color.</title>
        <authorList>
            <person name="Motamayor J.C."/>
            <person name="Mockaitis K."/>
            <person name="Schmutz J."/>
            <person name="Haiminen N."/>
            <person name="Iii D.L."/>
            <person name="Cornejo O."/>
            <person name="Findley S.D."/>
            <person name="Zheng P."/>
            <person name="Utro F."/>
            <person name="Royaert S."/>
            <person name="Saski C."/>
            <person name="Jenkins J."/>
            <person name="Podicheti R."/>
            <person name="Zhao M."/>
            <person name="Scheffler B.E."/>
            <person name="Stack J.C."/>
            <person name="Feltus F.A."/>
            <person name="Mustiga G.M."/>
            <person name="Amores F."/>
            <person name="Phillips W."/>
            <person name="Marelli J.P."/>
            <person name="May G.D."/>
            <person name="Shapiro H."/>
            <person name="Ma J."/>
            <person name="Bustamante C.D."/>
            <person name="Schnell R.J."/>
            <person name="Main D."/>
            <person name="Gilbert D."/>
            <person name="Parida L."/>
            <person name="Kuhn D.N."/>
        </authorList>
    </citation>
    <scope>NUCLEOTIDE SEQUENCE [LARGE SCALE GENOMIC DNA]</scope>
    <source>
        <strain evidence="2">cv. Matina 1-6</strain>
    </source>
</reference>
<organism evidence="1 2">
    <name type="scientific">Theobroma cacao</name>
    <name type="common">Cacao</name>
    <name type="synonym">Cocoa</name>
    <dbReference type="NCBI Taxonomy" id="3641"/>
    <lineage>
        <taxon>Eukaryota</taxon>
        <taxon>Viridiplantae</taxon>
        <taxon>Streptophyta</taxon>
        <taxon>Embryophyta</taxon>
        <taxon>Tracheophyta</taxon>
        <taxon>Spermatophyta</taxon>
        <taxon>Magnoliopsida</taxon>
        <taxon>eudicotyledons</taxon>
        <taxon>Gunneridae</taxon>
        <taxon>Pentapetalae</taxon>
        <taxon>rosids</taxon>
        <taxon>malvids</taxon>
        <taxon>Malvales</taxon>
        <taxon>Malvaceae</taxon>
        <taxon>Byttnerioideae</taxon>
        <taxon>Theobroma</taxon>
    </lineage>
</organism>
<dbReference type="EMBL" id="CM001880">
    <property type="protein sequence ID" value="EOY00029.1"/>
    <property type="molecule type" value="Genomic_DNA"/>
</dbReference>
<dbReference type="InParanoid" id="A0A061ECK5"/>
<evidence type="ECO:0000313" key="1">
    <source>
        <dbReference type="EMBL" id="EOY00029.1"/>
    </source>
</evidence>
<dbReference type="AlphaFoldDB" id="A0A061ECK5"/>
<proteinExistence type="predicted"/>